<comment type="caution">
    <text evidence="2">The sequence shown here is derived from an EMBL/GenBank/DDBJ whole genome shotgun (WGS) entry which is preliminary data.</text>
</comment>
<feature type="domain" description="W2" evidence="1">
    <location>
        <begin position="1"/>
        <end position="61"/>
    </location>
</feature>
<dbReference type="InterPro" id="IPR003307">
    <property type="entry name" value="W2_domain"/>
</dbReference>
<dbReference type="SUPFAM" id="SSF48371">
    <property type="entry name" value="ARM repeat"/>
    <property type="match status" value="1"/>
</dbReference>
<evidence type="ECO:0000313" key="3">
    <source>
        <dbReference type="Proteomes" id="UP001439008"/>
    </source>
</evidence>
<dbReference type="Pfam" id="PF02020">
    <property type="entry name" value="W2"/>
    <property type="match status" value="1"/>
</dbReference>
<reference evidence="2 3" key="1">
    <citation type="journal article" date="2024" name="BMC Biol.">
        <title>Comparative genomics of Ascetosporea gives new insight into the evolutionary basis for animal parasitism in Rhizaria.</title>
        <authorList>
            <person name="Hiltunen Thoren M."/>
            <person name="Onut-Brannstrom I."/>
            <person name="Alfjorden A."/>
            <person name="Peckova H."/>
            <person name="Swords F."/>
            <person name="Hooper C."/>
            <person name="Holzer A.S."/>
            <person name="Bass D."/>
            <person name="Burki F."/>
        </authorList>
    </citation>
    <scope>NUCLEOTIDE SEQUENCE [LARGE SCALE GENOMIC DNA]</scope>
    <source>
        <strain evidence="2">20-A016</strain>
    </source>
</reference>
<dbReference type="InterPro" id="IPR016024">
    <property type="entry name" value="ARM-type_fold"/>
</dbReference>
<keyword evidence="3" id="KW-1185">Reference proteome</keyword>
<organism evidence="2 3">
    <name type="scientific">Bonamia ostreae</name>
    <dbReference type="NCBI Taxonomy" id="126728"/>
    <lineage>
        <taxon>Eukaryota</taxon>
        <taxon>Sar</taxon>
        <taxon>Rhizaria</taxon>
        <taxon>Endomyxa</taxon>
        <taxon>Ascetosporea</taxon>
        <taxon>Haplosporida</taxon>
        <taxon>Bonamia</taxon>
    </lineage>
</organism>
<evidence type="ECO:0000313" key="2">
    <source>
        <dbReference type="EMBL" id="MES1921810.1"/>
    </source>
</evidence>
<evidence type="ECO:0000259" key="1">
    <source>
        <dbReference type="PROSITE" id="PS51363"/>
    </source>
</evidence>
<name>A0ABV2AQ56_9EUKA</name>
<dbReference type="Proteomes" id="UP001439008">
    <property type="component" value="Unassembled WGS sequence"/>
</dbReference>
<gene>
    <name evidence="2" type="primary">BZW2</name>
    <name evidence="2" type="ORF">MHBO_003343</name>
</gene>
<dbReference type="PROSITE" id="PS51363">
    <property type="entry name" value="W2"/>
    <property type="match status" value="1"/>
</dbReference>
<accession>A0ABV2AQ56</accession>
<sequence length="61" mass="7444">HCVRILYDTEILFEEVILNWWKEINERKTKGVLESRNNDLLNAIRIFIEWLSSEEYEESSE</sequence>
<proteinExistence type="predicted"/>
<dbReference type="Gene3D" id="1.25.40.180">
    <property type="match status" value="1"/>
</dbReference>
<protein>
    <submittedName>
        <fullName evidence="2">Basic leucine zipper and W2 domain-containing protein 2</fullName>
    </submittedName>
</protein>
<feature type="non-terminal residue" evidence="2">
    <location>
        <position position="1"/>
    </location>
</feature>
<dbReference type="EMBL" id="JBDODL010001801">
    <property type="protein sequence ID" value="MES1921810.1"/>
    <property type="molecule type" value="Genomic_DNA"/>
</dbReference>